<feature type="chain" id="PRO_5045077345" description="Secreted protein" evidence="1">
    <location>
        <begin position="21"/>
        <end position="56"/>
    </location>
</feature>
<proteinExistence type="predicted"/>
<dbReference type="Proteomes" id="UP001501074">
    <property type="component" value="Unassembled WGS sequence"/>
</dbReference>
<evidence type="ECO:0008006" key="4">
    <source>
        <dbReference type="Google" id="ProtNLM"/>
    </source>
</evidence>
<evidence type="ECO:0000256" key="1">
    <source>
        <dbReference type="SAM" id="SignalP"/>
    </source>
</evidence>
<feature type="signal peptide" evidence="1">
    <location>
        <begin position="1"/>
        <end position="20"/>
    </location>
</feature>
<protein>
    <recommendedName>
        <fullName evidence="4">Secreted protein</fullName>
    </recommendedName>
</protein>
<dbReference type="EMBL" id="BAAAZO010000009">
    <property type="protein sequence ID" value="GAA3624660.1"/>
    <property type="molecule type" value="Genomic_DNA"/>
</dbReference>
<keyword evidence="1" id="KW-0732">Signal</keyword>
<organism evidence="2 3">
    <name type="scientific">Kineosporia mesophila</name>
    <dbReference type="NCBI Taxonomy" id="566012"/>
    <lineage>
        <taxon>Bacteria</taxon>
        <taxon>Bacillati</taxon>
        <taxon>Actinomycetota</taxon>
        <taxon>Actinomycetes</taxon>
        <taxon>Kineosporiales</taxon>
        <taxon>Kineosporiaceae</taxon>
        <taxon>Kineosporia</taxon>
    </lineage>
</organism>
<reference evidence="3" key="1">
    <citation type="journal article" date="2019" name="Int. J. Syst. Evol. Microbiol.">
        <title>The Global Catalogue of Microorganisms (GCM) 10K type strain sequencing project: providing services to taxonomists for standard genome sequencing and annotation.</title>
        <authorList>
            <consortium name="The Broad Institute Genomics Platform"/>
            <consortium name="The Broad Institute Genome Sequencing Center for Infectious Disease"/>
            <person name="Wu L."/>
            <person name="Ma J."/>
        </authorList>
    </citation>
    <scope>NUCLEOTIDE SEQUENCE [LARGE SCALE GENOMIC DNA]</scope>
    <source>
        <strain evidence="3">JCM 16902</strain>
    </source>
</reference>
<sequence>MSRNRPASPFVLVGSAGMWAADCLSPGCLWTTTTSDPECADQQALSHTTHVHPEVL</sequence>
<keyword evidence="3" id="KW-1185">Reference proteome</keyword>
<accession>A0ABP7A478</accession>
<evidence type="ECO:0000313" key="3">
    <source>
        <dbReference type="Proteomes" id="UP001501074"/>
    </source>
</evidence>
<gene>
    <name evidence="2" type="ORF">GCM10022223_47170</name>
</gene>
<name>A0ABP7A478_9ACTN</name>
<comment type="caution">
    <text evidence="2">The sequence shown here is derived from an EMBL/GenBank/DDBJ whole genome shotgun (WGS) entry which is preliminary data.</text>
</comment>
<evidence type="ECO:0000313" key="2">
    <source>
        <dbReference type="EMBL" id="GAA3624660.1"/>
    </source>
</evidence>